<evidence type="ECO:0000313" key="5">
    <source>
        <dbReference type="EMBL" id="RIE06778.1"/>
    </source>
</evidence>
<accession>A0A398D1X7</accession>
<dbReference type="GO" id="GO:0051082">
    <property type="term" value="F:unfolded protein binding"/>
    <property type="evidence" value="ECO:0007669"/>
    <property type="project" value="TreeGrafter"/>
</dbReference>
<dbReference type="HAMAP" id="MF_00580">
    <property type="entry name" value="CH10"/>
    <property type="match status" value="1"/>
</dbReference>
<dbReference type="Proteomes" id="UP000266328">
    <property type="component" value="Unassembled WGS sequence"/>
</dbReference>
<comment type="subunit">
    <text evidence="3">Heptamer of 7 subunits arranged in a ring. Interacts with the chaperonin GroEL.</text>
</comment>
<dbReference type="GO" id="GO:0046872">
    <property type="term" value="F:metal ion binding"/>
    <property type="evidence" value="ECO:0007669"/>
    <property type="project" value="TreeGrafter"/>
</dbReference>
<dbReference type="PRINTS" id="PR00297">
    <property type="entry name" value="CHAPERONIN10"/>
</dbReference>
<keyword evidence="2 3" id="KW-0143">Chaperone</keyword>
<evidence type="ECO:0000256" key="2">
    <source>
        <dbReference type="ARBA" id="ARBA00023186"/>
    </source>
</evidence>
<dbReference type="NCBIfam" id="NF001534">
    <property type="entry name" value="PRK00364.2-5"/>
    <property type="match status" value="1"/>
</dbReference>
<dbReference type="OrthoDB" id="9806791at2"/>
<dbReference type="GO" id="GO:0005524">
    <property type="term" value="F:ATP binding"/>
    <property type="evidence" value="ECO:0007669"/>
    <property type="project" value="InterPro"/>
</dbReference>
<dbReference type="GO" id="GO:0044183">
    <property type="term" value="F:protein folding chaperone"/>
    <property type="evidence" value="ECO:0007669"/>
    <property type="project" value="InterPro"/>
</dbReference>
<evidence type="ECO:0000256" key="3">
    <source>
        <dbReference type="HAMAP-Rule" id="MF_00580"/>
    </source>
</evidence>
<dbReference type="InterPro" id="IPR037124">
    <property type="entry name" value="Chaperonin_GroES_sf"/>
</dbReference>
<evidence type="ECO:0000256" key="4">
    <source>
        <dbReference type="RuleBase" id="RU000535"/>
    </source>
</evidence>
<dbReference type="RefSeq" id="WP_119088447.1">
    <property type="nucleotide sequence ID" value="NZ_QXIS01000004.1"/>
</dbReference>
<dbReference type="Gene3D" id="2.30.33.40">
    <property type="entry name" value="GroES chaperonin"/>
    <property type="match status" value="1"/>
</dbReference>
<dbReference type="InterPro" id="IPR020818">
    <property type="entry name" value="Chaperonin_GroES"/>
</dbReference>
<dbReference type="GO" id="GO:0051087">
    <property type="term" value="F:protein-folding chaperone binding"/>
    <property type="evidence" value="ECO:0007669"/>
    <property type="project" value="TreeGrafter"/>
</dbReference>
<comment type="subcellular location">
    <subcellularLocation>
        <location evidence="3">Cytoplasm</location>
    </subcellularLocation>
</comment>
<dbReference type="SUPFAM" id="SSF50129">
    <property type="entry name" value="GroES-like"/>
    <property type="match status" value="1"/>
</dbReference>
<dbReference type="NCBIfam" id="NF001533">
    <property type="entry name" value="PRK00364.2-4"/>
    <property type="match status" value="1"/>
</dbReference>
<keyword evidence="6" id="KW-1185">Reference proteome</keyword>
<dbReference type="InterPro" id="IPR011032">
    <property type="entry name" value="GroES-like_sf"/>
</dbReference>
<dbReference type="PANTHER" id="PTHR10772">
    <property type="entry name" value="10 KDA HEAT SHOCK PROTEIN"/>
    <property type="match status" value="1"/>
</dbReference>
<dbReference type="Pfam" id="PF00166">
    <property type="entry name" value="Cpn10"/>
    <property type="match status" value="1"/>
</dbReference>
<dbReference type="GO" id="GO:0005737">
    <property type="term" value="C:cytoplasm"/>
    <property type="evidence" value="ECO:0007669"/>
    <property type="project" value="UniProtKB-SubCell"/>
</dbReference>
<proteinExistence type="inferred from homology"/>
<dbReference type="PANTHER" id="PTHR10772:SF58">
    <property type="entry name" value="CO-CHAPERONIN GROES"/>
    <property type="match status" value="1"/>
</dbReference>
<dbReference type="EMBL" id="QXIS01000004">
    <property type="protein sequence ID" value="RIE06778.1"/>
    <property type="molecule type" value="Genomic_DNA"/>
</dbReference>
<dbReference type="SMART" id="SM00883">
    <property type="entry name" value="Cpn10"/>
    <property type="match status" value="1"/>
</dbReference>
<dbReference type="CDD" id="cd00320">
    <property type="entry name" value="cpn10"/>
    <property type="match status" value="1"/>
</dbReference>
<dbReference type="AlphaFoldDB" id="A0A398D1X7"/>
<reference evidence="5 6" key="1">
    <citation type="submission" date="2018-09" db="EMBL/GenBank/DDBJ databases">
        <title>Discovery and Ecogenomic Context for Candidatus Cryosericales, a Global Caldiserica Order Active in Thawing Permafrost.</title>
        <authorList>
            <person name="Martinez M.A."/>
            <person name="Woodcroft B.J."/>
            <person name="Ignacio Espinoza J.C."/>
            <person name="Zayed A."/>
            <person name="Singleton C.M."/>
            <person name="Boyd J."/>
            <person name="Li Y.-F."/>
            <person name="Purvine S."/>
            <person name="Maughan H."/>
            <person name="Hodgkins S.B."/>
            <person name="Anderson D."/>
            <person name="Sederholm M."/>
            <person name="Temperton B."/>
            <person name="Saleska S.R."/>
            <person name="Tyson G.W."/>
            <person name="Rich V.I."/>
        </authorList>
    </citation>
    <scope>NUCLEOTIDE SEQUENCE [LARGE SCALE GENOMIC DNA]</scope>
    <source>
        <strain evidence="5 6">SMC7</strain>
    </source>
</reference>
<evidence type="ECO:0000256" key="1">
    <source>
        <dbReference type="ARBA" id="ARBA00006975"/>
    </source>
</evidence>
<dbReference type="FunFam" id="2.30.33.40:FF:000001">
    <property type="entry name" value="10 kDa chaperonin"/>
    <property type="match status" value="1"/>
</dbReference>
<evidence type="ECO:0000313" key="6">
    <source>
        <dbReference type="Proteomes" id="UP000266328"/>
    </source>
</evidence>
<comment type="similarity">
    <text evidence="1 3 4">Belongs to the GroES chaperonin family.</text>
</comment>
<gene>
    <name evidence="3" type="primary">groES</name>
    <name evidence="3" type="synonym">groS</name>
    <name evidence="5" type="ORF">SMC7_00590</name>
</gene>
<organism evidence="5 6">
    <name type="scientific">Candidatus Cryosericum terrychapinii</name>
    <dbReference type="NCBI Taxonomy" id="2290919"/>
    <lineage>
        <taxon>Bacteria</taxon>
        <taxon>Pseudomonadati</taxon>
        <taxon>Caldisericota/Cryosericota group</taxon>
        <taxon>Candidatus Cryosericota</taxon>
        <taxon>Candidatus Cryosericia</taxon>
        <taxon>Candidatus Cryosericales</taxon>
        <taxon>Candidatus Cryosericaceae</taxon>
        <taxon>Candidatus Cryosericum</taxon>
    </lineage>
</organism>
<protein>
    <recommendedName>
        <fullName evidence="3">Co-chaperonin GroES</fullName>
    </recommendedName>
    <alternativeName>
        <fullName evidence="3">10 kDa chaperonin</fullName>
    </alternativeName>
    <alternativeName>
        <fullName evidence="3">Chaperonin-10</fullName>
        <shortName evidence="3">Cpn10</shortName>
    </alternativeName>
</protein>
<comment type="function">
    <text evidence="3 4">Together with the chaperonin GroEL, plays an essential role in assisting protein folding. The GroEL-GroES system forms a nano-cage that allows encapsulation of the non-native substrate proteins and provides a physical environment optimized to promote and accelerate protein folding. GroES binds to the apical surface of the GroEL ring, thereby capping the opening of the GroEL channel.</text>
</comment>
<dbReference type="NCBIfam" id="NF001531">
    <property type="entry name" value="PRK00364.2-2"/>
    <property type="match status" value="1"/>
</dbReference>
<comment type="caution">
    <text evidence="5">The sequence shown here is derived from an EMBL/GenBank/DDBJ whole genome shotgun (WGS) entry which is preliminary data.</text>
</comment>
<keyword evidence="3" id="KW-0963">Cytoplasm</keyword>
<sequence length="96" mass="10500">MAKLVPIGDHVVIKVEMAKETMKSGIVLPDSAKEKPQQGTVMAVGSGVMLDNGTRIPLEVKKGDKVFYSKYSGNEIKLDDEEYVVLSQHDILAIVK</sequence>
<name>A0A398D1X7_9BACT</name>